<dbReference type="PANTHER" id="PTHR19441:SF95">
    <property type="entry name" value="PERLWAPIN ISOFORM X1"/>
    <property type="match status" value="1"/>
</dbReference>
<dbReference type="EMBL" id="WNYA01000838">
    <property type="protein sequence ID" value="KAG8547078.1"/>
    <property type="molecule type" value="Genomic_DNA"/>
</dbReference>
<keyword evidence="3" id="KW-1185">Reference proteome</keyword>
<dbReference type="PANTHER" id="PTHR19441">
    <property type="entry name" value="WHEY ACDIC PROTEIN WAP"/>
    <property type="match status" value="1"/>
</dbReference>
<name>A0AAV6ZMH3_ENGPU</name>
<dbReference type="Proteomes" id="UP000824782">
    <property type="component" value="Unassembled WGS sequence"/>
</dbReference>
<feature type="domain" description="WAP" evidence="1">
    <location>
        <begin position="87"/>
        <end position="139"/>
    </location>
</feature>
<dbReference type="SUPFAM" id="SSF57256">
    <property type="entry name" value="Elafin-like"/>
    <property type="match status" value="3"/>
</dbReference>
<comment type="caution">
    <text evidence="2">The sequence shown here is derived from an EMBL/GenBank/DDBJ whole genome shotgun (WGS) entry which is preliminary data.</text>
</comment>
<dbReference type="InterPro" id="IPR008197">
    <property type="entry name" value="WAP_dom"/>
</dbReference>
<dbReference type="GO" id="GO:0019731">
    <property type="term" value="P:antibacterial humoral response"/>
    <property type="evidence" value="ECO:0007669"/>
    <property type="project" value="TreeGrafter"/>
</dbReference>
<gene>
    <name evidence="2" type="ORF">GDO81_029150</name>
</gene>
<evidence type="ECO:0000313" key="2">
    <source>
        <dbReference type="EMBL" id="KAG8547078.1"/>
    </source>
</evidence>
<reference evidence="2" key="1">
    <citation type="thesis" date="2020" institute="ProQuest LLC" country="789 East Eisenhower Parkway, Ann Arbor, MI, USA">
        <title>Comparative Genomics and Chromosome Evolution.</title>
        <authorList>
            <person name="Mudd A.B."/>
        </authorList>
    </citation>
    <scope>NUCLEOTIDE SEQUENCE</scope>
    <source>
        <strain evidence="2">237g6f4</strain>
        <tissue evidence="2">Blood</tissue>
    </source>
</reference>
<dbReference type="SMART" id="SM00217">
    <property type="entry name" value="WAP"/>
    <property type="match status" value="4"/>
</dbReference>
<dbReference type="GO" id="GO:0004867">
    <property type="term" value="F:serine-type endopeptidase inhibitor activity"/>
    <property type="evidence" value="ECO:0007669"/>
    <property type="project" value="TreeGrafter"/>
</dbReference>
<dbReference type="GO" id="GO:0005615">
    <property type="term" value="C:extracellular space"/>
    <property type="evidence" value="ECO:0007669"/>
    <property type="project" value="TreeGrafter"/>
</dbReference>
<protein>
    <recommendedName>
        <fullName evidence="1">WAP domain-containing protein</fullName>
    </recommendedName>
</protein>
<dbReference type="Gene3D" id="4.10.75.10">
    <property type="entry name" value="Elafin-like"/>
    <property type="match status" value="3"/>
</dbReference>
<sequence length="234" mass="25175">MCAAYPPDPACELDTDCPGDEKCCNICNWACHAPAPEPLGVCPASQTKEKMLDCPSIHCTSDSDCSEKEKCCMSADKKDCKTTEEELSPSGMLLVCPSANTSACLPHMSYPNECQSDTDCAPSQKCCCSGCQLKCMTPEEVKPGRCPQQAPNLKDVLKATKCQKDSQCPNEMKCCPSVGFRCWNPSAEPPGTCRALSGPRKPSCSFVTCSRHDDCHPRTKCCPTSTGQSCIFIG</sequence>
<dbReference type="Pfam" id="PF00095">
    <property type="entry name" value="WAP"/>
    <property type="match status" value="3"/>
</dbReference>
<proteinExistence type="predicted"/>
<organism evidence="2 3">
    <name type="scientific">Engystomops pustulosus</name>
    <name type="common">Tungara frog</name>
    <name type="synonym">Physalaemus pustulosus</name>
    <dbReference type="NCBI Taxonomy" id="76066"/>
    <lineage>
        <taxon>Eukaryota</taxon>
        <taxon>Metazoa</taxon>
        <taxon>Chordata</taxon>
        <taxon>Craniata</taxon>
        <taxon>Vertebrata</taxon>
        <taxon>Euteleostomi</taxon>
        <taxon>Amphibia</taxon>
        <taxon>Batrachia</taxon>
        <taxon>Anura</taxon>
        <taxon>Neobatrachia</taxon>
        <taxon>Hyloidea</taxon>
        <taxon>Leptodactylidae</taxon>
        <taxon>Leiuperinae</taxon>
        <taxon>Engystomops</taxon>
    </lineage>
</organism>
<feature type="domain" description="WAP" evidence="1">
    <location>
        <begin position="34"/>
        <end position="84"/>
    </location>
</feature>
<dbReference type="InterPro" id="IPR036645">
    <property type="entry name" value="Elafin-like_sf"/>
</dbReference>
<dbReference type="InterPro" id="IPR050514">
    <property type="entry name" value="WAP_four-disulfide_core"/>
</dbReference>
<accession>A0AAV6ZMH3</accession>
<dbReference type="GO" id="GO:0045087">
    <property type="term" value="P:innate immune response"/>
    <property type="evidence" value="ECO:0007669"/>
    <property type="project" value="TreeGrafter"/>
</dbReference>
<dbReference type="AlphaFoldDB" id="A0AAV6ZMH3"/>
<dbReference type="PROSITE" id="PS51390">
    <property type="entry name" value="WAP"/>
    <property type="match status" value="2"/>
</dbReference>
<evidence type="ECO:0000259" key="1">
    <source>
        <dbReference type="PROSITE" id="PS51390"/>
    </source>
</evidence>
<evidence type="ECO:0000313" key="3">
    <source>
        <dbReference type="Proteomes" id="UP000824782"/>
    </source>
</evidence>